<dbReference type="Proteomes" id="UP000830167">
    <property type="component" value="Chromosome"/>
</dbReference>
<dbReference type="Pfam" id="PF13193">
    <property type="entry name" value="AMP-binding_C"/>
    <property type="match status" value="1"/>
</dbReference>
<dbReference type="Gene3D" id="2.30.38.10">
    <property type="entry name" value="Luciferase, Domain 3"/>
    <property type="match status" value="1"/>
</dbReference>
<dbReference type="NCBIfam" id="NF004837">
    <property type="entry name" value="PRK06187.1"/>
    <property type="match status" value="1"/>
</dbReference>
<dbReference type="RefSeq" id="WP_347436133.1">
    <property type="nucleotide sequence ID" value="NZ_CP089291.1"/>
</dbReference>
<dbReference type="GO" id="GO:0016874">
    <property type="term" value="F:ligase activity"/>
    <property type="evidence" value="ECO:0007669"/>
    <property type="project" value="UniProtKB-KW"/>
</dbReference>
<evidence type="ECO:0000313" key="3">
    <source>
        <dbReference type="EMBL" id="UOF89445.1"/>
    </source>
</evidence>
<dbReference type="PANTHER" id="PTHR43767">
    <property type="entry name" value="LONG-CHAIN-FATTY-ACID--COA LIGASE"/>
    <property type="match status" value="1"/>
</dbReference>
<dbReference type="InterPro" id="IPR045851">
    <property type="entry name" value="AMP-bd_C_sf"/>
</dbReference>
<protein>
    <submittedName>
        <fullName evidence="3">Long-chain fatty acid--CoA ligase</fullName>
    </submittedName>
</protein>
<dbReference type="EMBL" id="CP089291">
    <property type="protein sequence ID" value="UOF89445.1"/>
    <property type="molecule type" value="Genomic_DNA"/>
</dbReference>
<evidence type="ECO:0000313" key="4">
    <source>
        <dbReference type="Proteomes" id="UP000830167"/>
    </source>
</evidence>
<dbReference type="InterPro" id="IPR000873">
    <property type="entry name" value="AMP-dep_synth/lig_dom"/>
</dbReference>
<proteinExistence type="predicted"/>
<accession>A0ABY4CNL2</accession>
<reference evidence="3" key="1">
    <citation type="submission" date="2021-12" db="EMBL/GenBank/DDBJ databases">
        <title>Alicyclobacillaceae gen. nov., sp. nov., isolated from chalcocite enrichment system.</title>
        <authorList>
            <person name="Jiang Z."/>
        </authorList>
    </citation>
    <scope>NUCLEOTIDE SEQUENCE</scope>
    <source>
        <strain evidence="3">MYW30-H2</strain>
    </source>
</reference>
<sequence length="539" mass="60555">MANISKITGETFACPSYSIFDVLQNTVQQYCEHTAMIFFGKDITYRVFRQKVEQIAAVLYDKGVRKGDRVAVMLPNCPEYVISFYACARLGAILVQVNPMYVQSEVDFLLKDSDAIVWIVLDQLYSNLRESDHVRQLRACILVGFANHTKGIDDTKTAVQNVFLWQQEMQRKLPTPPQTPIDPEADVAVLQYTGGTTGRSKGAMLTHQNIVANAYQSLQMLGKEKISAEDKILTVVPLFHVYGMTAAMNLAVINGAAMILLPRFQIDEVLQTIQTYRPRFFPGVPTMYMAIANHPNAGDYGVDCIDICNSGSAPLPYEVMKQFETKTGAKVLEGYGLSEASPVTHSMRFGQERKPGSIGMVAPGTEAGIVDVTEGKNFVNVGELGELVVRGPQVMKGYWNMPDETAQTLRDGWLYTGDIARMDEDGYFYIVDRKKDMILSSGYNVYPRDVEEVLYKHPNVQEAVVIGVPDAYRGETVKAFVVMRQKGDKNEWEAELDRWCRAHLAPYKVPRMYEFRDQLPKTAVGKILRRELRQETSAP</sequence>
<organism evidence="3 4">
    <name type="scientific">Fodinisporobacter ferrooxydans</name>
    <dbReference type="NCBI Taxonomy" id="2901836"/>
    <lineage>
        <taxon>Bacteria</taxon>
        <taxon>Bacillati</taxon>
        <taxon>Bacillota</taxon>
        <taxon>Bacilli</taxon>
        <taxon>Bacillales</taxon>
        <taxon>Alicyclobacillaceae</taxon>
        <taxon>Fodinisporobacter</taxon>
    </lineage>
</organism>
<dbReference type="SUPFAM" id="SSF56801">
    <property type="entry name" value="Acetyl-CoA synthetase-like"/>
    <property type="match status" value="1"/>
</dbReference>
<keyword evidence="4" id="KW-1185">Reference proteome</keyword>
<gene>
    <name evidence="3" type="ORF">LSG31_16325</name>
</gene>
<dbReference type="PANTHER" id="PTHR43767:SF9">
    <property type="entry name" value="LONG-CHAIN-FATTY-ACID--COA LIGASE"/>
    <property type="match status" value="1"/>
</dbReference>
<dbReference type="Gene3D" id="3.40.50.980">
    <property type="match status" value="2"/>
</dbReference>
<name>A0ABY4CNL2_9BACL</name>
<feature type="domain" description="AMP-dependent synthetase/ligase" evidence="1">
    <location>
        <begin position="24"/>
        <end position="399"/>
    </location>
</feature>
<dbReference type="InterPro" id="IPR025110">
    <property type="entry name" value="AMP-bd_C"/>
</dbReference>
<dbReference type="Pfam" id="PF00501">
    <property type="entry name" value="AMP-binding"/>
    <property type="match status" value="1"/>
</dbReference>
<dbReference type="InterPro" id="IPR050237">
    <property type="entry name" value="ATP-dep_AMP-bd_enzyme"/>
</dbReference>
<evidence type="ECO:0000259" key="1">
    <source>
        <dbReference type="Pfam" id="PF00501"/>
    </source>
</evidence>
<feature type="domain" description="AMP-binding enzyme C-terminal" evidence="2">
    <location>
        <begin position="450"/>
        <end position="526"/>
    </location>
</feature>
<evidence type="ECO:0000259" key="2">
    <source>
        <dbReference type="Pfam" id="PF13193"/>
    </source>
</evidence>
<dbReference type="InterPro" id="IPR020845">
    <property type="entry name" value="AMP-binding_CS"/>
</dbReference>
<dbReference type="CDD" id="cd05936">
    <property type="entry name" value="FC-FACS_FadD_like"/>
    <property type="match status" value="1"/>
</dbReference>
<dbReference type="PROSITE" id="PS00455">
    <property type="entry name" value="AMP_BINDING"/>
    <property type="match status" value="1"/>
</dbReference>
<dbReference type="Gene3D" id="3.30.300.30">
    <property type="match status" value="1"/>
</dbReference>
<keyword evidence="3" id="KW-0436">Ligase</keyword>